<dbReference type="PANTHER" id="PTHR10908:SF0">
    <property type="entry name" value="SEROTONIN N-ACETYLTRANSFERASE"/>
    <property type="match status" value="1"/>
</dbReference>
<accession>A0ABS1IQ87</accession>
<sequence length="191" mass="21514">MKLVWVKYLSLPEFGTKNVGHKLKDNDTVESIKIRTAQPQDTARCYQIEITAYEGDEAATEAKIAKRIATYPEGFLVLETPEGITGFINCGCAYDVVMSDEEFKELIGHDPEAPNVVIMSVVVDPDFQGKGYSSVLMKAFIKHMQALGKKTIHLMCKQRHIGLYEKFGFVYVKQSESDHGGMSWHEMVMDI</sequence>
<feature type="domain" description="N-acetyltransferase" evidence="3">
    <location>
        <begin position="32"/>
        <end position="191"/>
    </location>
</feature>
<reference evidence="4 5" key="1">
    <citation type="submission" date="2020-11" db="EMBL/GenBank/DDBJ databases">
        <title>Insectihabitans protaetiae gen. nov. sp. nov. and Insectihabitans allomyrinae sp. nov., isolated from larvae of Protaetia brevitarsis seulensis and Allomyrina dichotoma, respectively.</title>
        <authorList>
            <person name="Lee S.D."/>
            <person name="Byeon Y.-S."/>
            <person name="Kim S.-M."/>
            <person name="Yang H.L."/>
            <person name="Kim I.S."/>
        </authorList>
    </citation>
    <scope>NUCLEOTIDE SEQUENCE [LARGE SCALE GENOMIC DNA]</scope>
    <source>
        <strain evidence="4 5">BWR-B9</strain>
    </source>
</reference>
<protein>
    <submittedName>
        <fullName evidence="4">GNAT family N-acetyltransferase</fullName>
    </submittedName>
</protein>
<dbReference type="InterPro" id="IPR000182">
    <property type="entry name" value="GNAT_dom"/>
</dbReference>
<dbReference type="CDD" id="cd04301">
    <property type="entry name" value="NAT_SF"/>
    <property type="match status" value="1"/>
</dbReference>
<dbReference type="EMBL" id="JADRCR010000004">
    <property type="protein sequence ID" value="MBK5143925.1"/>
    <property type="molecule type" value="Genomic_DNA"/>
</dbReference>
<evidence type="ECO:0000313" key="5">
    <source>
        <dbReference type="Proteomes" id="UP001296921"/>
    </source>
</evidence>
<evidence type="ECO:0000256" key="1">
    <source>
        <dbReference type="ARBA" id="ARBA00022679"/>
    </source>
</evidence>
<proteinExistence type="predicted"/>
<evidence type="ECO:0000313" key="4">
    <source>
        <dbReference type="EMBL" id="MBK5143925.1"/>
    </source>
</evidence>
<dbReference type="InterPro" id="IPR051635">
    <property type="entry name" value="SNAT-like"/>
</dbReference>
<evidence type="ECO:0000256" key="2">
    <source>
        <dbReference type="ARBA" id="ARBA00023315"/>
    </source>
</evidence>
<keyword evidence="5" id="KW-1185">Reference proteome</keyword>
<dbReference type="Proteomes" id="UP001296921">
    <property type="component" value="Unassembled WGS sequence"/>
</dbReference>
<dbReference type="PROSITE" id="PS51186">
    <property type="entry name" value="GNAT"/>
    <property type="match status" value="1"/>
</dbReference>
<dbReference type="Pfam" id="PF00583">
    <property type="entry name" value="Acetyltransf_1"/>
    <property type="match status" value="1"/>
</dbReference>
<evidence type="ECO:0000259" key="3">
    <source>
        <dbReference type="PROSITE" id="PS51186"/>
    </source>
</evidence>
<gene>
    <name evidence="4" type="ORF">I2494_09370</name>
</gene>
<name>A0ABS1IQ87_9GAMM</name>
<comment type="caution">
    <text evidence="4">The sequence shown here is derived from an EMBL/GenBank/DDBJ whole genome shotgun (WGS) entry which is preliminary data.</text>
</comment>
<keyword evidence="2" id="KW-0012">Acyltransferase</keyword>
<dbReference type="PANTHER" id="PTHR10908">
    <property type="entry name" value="SEROTONIN N-ACETYLTRANSFERASE"/>
    <property type="match status" value="1"/>
</dbReference>
<organism evidence="4 5">
    <name type="scientific">Limnobaculum allomyrinae</name>
    <dbReference type="NCBI Taxonomy" id="2791986"/>
    <lineage>
        <taxon>Bacteria</taxon>
        <taxon>Pseudomonadati</taxon>
        <taxon>Pseudomonadota</taxon>
        <taxon>Gammaproteobacteria</taxon>
        <taxon>Enterobacterales</taxon>
        <taxon>Budviciaceae</taxon>
        <taxon>Limnobaculum</taxon>
    </lineage>
</organism>
<keyword evidence="1" id="KW-0808">Transferase</keyword>